<feature type="non-terminal residue" evidence="3">
    <location>
        <position position="1"/>
    </location>
</feature>
<feature type="compositionally biased region" description="Polar residues" evidence="1">
    <location>
        <begin position="130"/>
        <end position="146"/>
    </location>
</feature>
<evidence type="ECO:0000259" key="2">
    <source>
        <dbReference type="PROSITE" id="PS50108"/>
    </source>
</evidence>
<accession>A0AA88R2E8</accession>
<dbReference type="Proteomes" id="UP001187471">
    <property type="component" value="Unassembled WGS sequence"/>
</dbReference>
<dbReference type="InterPro" id="IPR000095">
    <property type="entry name" value="CRIB_dom"/>
</dbReference>
<evidence type="ECO:0000313" key="3">
    <source>
        <dbReference type="EMBL" id="KAK2973881.1"/>
    </source>
</evidence>
<dbReference type="AlphaFoldDB" id="A0AA88R2E8"/>
<evidence type="ECO:0000256" key="1">
    <source>
        <dbReference type="SAM" id="MobiDB-lite"/>
    </source>
</evidence>
<dbReference type="CDD" id="cd00132">
    <property type="entry name" value="CRIB"/>
    <property type="match status" value="1"/>
</dbReference>
<feature type="compositionally biased region" description="Basic residues" evidence="1">
    <location>
        <begin position="118"/>
        <end position="129"/>
    </location>
</feature>
<feature type="compositionally biased region" description="Polar residues" evidence="1">
    <location>
        <begin position="67"/>
        <end position="90"/>
    </location>
</feature>
<sequence>MLVPSNYERPVEGFGPSPSAKMSTKVKGLLRGLRYISQIFDNEKEQEMEIGYPTDVKHVAHIGADGPSSSSPTWVMNEFQGSSEPSSGVPNDNGETKDNLTTASSAKGAPMDSPTRRSSGKNKQSRRHNTSNGSIGSPARDSSGSSKPRRHKNVNPDSPTRESSHRHRRIQNSSLGSETPSQDPTEAPKSSRRKKSKGSSRGGSTRSTQSEGPDPSTENFPYSDPGSGYGRKSNEMCSNSALEAFEEGKECEEITRGVRA</sequence>
<gene>
    <name evidence="3" type="ORF">RJ640_013935</name>
</gene>
<dbReference type="PANTHER" id="PTHR46325:SF40">
    <property type="entry name" value="CRIB DOMAIN-CONTAINING PROTEIN"/>
    <property type="match status" value="1"/>
</dbReference>
<feature type="region of interest" description="Disordered" evidence="1">
    <location>
        <begin position="1"/>
        <end position="22"/>
    </location>
</feature>
<evidence type="ECO:0000313" key="4">
    <source>
        <dbReference type="Proteomes" id="UP001187471"/>
    </source>
</evidence>
<protein>
    <recommendedName>
        <fullName evidence="2">CRIB domain-containing protein</fullName>
    </recommendedName>
</protein>
<reference evidence="3" key="1">
    <citation type="submission" date="2022-12" db="EMBL/GenBank/DDBJ databases">
        <title>Draft genome assemblies for two species of Escallonia (Escalloniales).</title>
        <authorList>
            <person name="Chanderbali A."/>
            <person name="Dervinis C."/>
            <person name="Anghel I."/>
            <person name="Soltis D."/>
            <person name="Soltis P."/>
            <person name="Zapata F."/>
        </authorList>
    </citation>
    <scope>NUCLEOTIDE SEQUENCE</scope>
    <source>
        <strain evidence="3">UCBG92.1500</strain>
        <tissue evidence="3">Leaf</tissue>
    </source>
</reference>
<proteinExistence type="predicted"/>
<dbReference type="PROSITE" id="PS50108">
    <property type="entry name" value="CRIB"/>
    <property type="match status" value="1"/>
</dbReference>
<feature type="domain" description="CRIB" evidence="2">
    <location>
        <begin position="50"/>
        <end position="63"/>
    </location>
</feature>
<keyword evidence="4" id="KW-1185">Reference proteome</keyword>
<organism evidence="3 4">
    <name type="scientific">Escallonia rubra</name>
    <dbReference type="NCBI Taxonomy" id="112253"/>
    <lineage>
        <taxon>Eukaryota</taxon>
        <taxon>Viridiplantae</taxon>
        <taxon>Streptophyta</taxon>
        <taxon>Embryophyta</taxon>
        <taxon>Tracheophyta</taxon>
        <taxon>Spermatophyta</taxon>
        <taxon>Magnoliopsida</taxon>
        <taxon>eudicotyledons</taxon>
        <taxon>Gunneridae</taxon>
        <taxon>Pentapetalae</taxon>
        <taxon>asterids</taxon>
        <taxon>campanulids</taxon>
        <taxon>Escalloniales</taxon>
        <taxon>Escalloniaceae</taxon>
        <taxon>Escallonia</taxon>
    </lineage>
</organism>
<dbReference type="PANTHER" id="PTHR46325">
    <property type="entry name" value="CRIB DOMAIN-CONTAINING PROTEIN RIC8"/>
    <property type="match status" value="1"/>
</dbReference>
<feature type="compositionally biased region" description="Polar residues" evidence="1">
    <location>
        <begin position="171"/>
        <end position="184"/>
    </location>
</feature>
<comment type="caution">
    <text evidence="3">The sequence shown here is derived from an EMBL/GenBank/DDBJ whole genome shotgun (WGS) entry which is preliminary data.</text>
</comment>
<feature type="region of interest" description="Disordered" evidence="1">
    <location>
        <begin position="61"/>
        <end position="235"/>
    </location>
</feature>
<name>A0AA88R2E8_9ASTE</name>
<dbReference type="EMBL" id="JAVXUO010002361">
    <property type="protein sequence ID" value="KAK2973881.1"/>
    <property type="molecule type" value="Genomic_DNA"/>
</dbReference>